<name>A0ABD3PXI0_9STRA</name>
<keyword evidence="7" id="KW-1185">Reference proteome</keyword>
<dbReference type="Pfam" id="PF00248">
    <property type="entry name" value="Aldo_ket_red"/>
    <property type="match status" value="1"/>
</dbReference>
<protein>
    <recommendedName>
        <fullName evidence="5">NADP-dependent oxidoreductase domain-containing protein</fullName>
    </recommendedName>
</protein>
<dbReference type="SUPFAM" id="SSF56784">
    <property type="entry name" value="HAD-like"/>
    <property type="match status" value="1"/>
</dbReference>
<dbReference type="Pfam" id="PF08645">
    <property type="entry name" value="PNK3P"/>
    <property type="match status" value="1"/>
</dbReference>
<comment type="similarity">
    <text evidence="1">Belongs to the aldo/keto reductase family.</text>
</comment>
<keyword evidence="2" id="KW-0521">NADP</keyword>
<dbReference type="AlphaFoldDB" id="A0ABD3PXI0"/>
<feature type="compositionally biased region" description="Polar residues" evidence="4">
    <location>
        <begin position="409"/>
        <end position="427"/>
    </location>
</feature>
<dbReference type="GO" id="GO:0016616">
    <property type="term" value="F:oxidoreductase activity, acting on the CH-OH group of donors, NAD or NADP as acceptor"/>
    <property type="evidence" value="ECO:0007669"/>
    <property type="project" value="UniProtKB-ARBA"/>
</dbReference>
<dbReference type="Gene3D" id="3.40.50.1000">
    <property type="entry name" value="HAD superfamily/HAD-like"/>
    <property type="match status" value="1"/>
</dbReference>
<dbReference type="Proteomes" id="UP001516023">
    <property type="component" value="Unassembled WGS sequence"/>
</dbReference>
<feature type="compositionally biased region" description="Basic and acidic residues" evidence="4">
    <location>
        <begin position="136"/>
        <end position="146"/>
    </location>
</feature>
<dbReference type="InterPro" id="IPR020471">
    <property type="entry name" value="AKR"/>
</dbReference>
<dbReference type="InterPro" id="IPR013954">
    <property type="entry name" value="PNK3P"/>
</dbReference>
<dbReference type="SUPFAM" id="SSF51430">
    <property type="entry name" value="NAD(P)-linked oxidoreductase"/>
    <property type="match status" value="1"/>
</dbReference>
<sequence>MKEIMSDEIDDLETIRARIREEARQRRYDQFLRCRSARSRSQSGISKDDGSSSESSSRSSSPDLLASPPPSTLVEPDKKKEDHAARCSSDVSRVTKSSQRTQDPYNSQQVSRSDSVDVGTSEQKLAAVQATQSPGHRSEKSSESTKRVQLKRKKRFGYESSSSSEEDDEEIAKRISARMASRQPVKTTTGAFKSEISMVNTNASTPLWANSDSDSSTDIISRRRAQLKKSKDAGSCNKNSKVKQSRHPEDEFDDFTPKVSNESQMKEVVCDSAQVYCDKILARNTTGSPYQSENQNISREIISDAHATSGPYSCSEMLAKNKIRTASGSDVQQTESKRSGTNSTMLASGFSVSVNKTAPAAKHEEFMCRDENHTQQSQGKLTVRQVNPEMTLLEQDTCFSKDAFRQQSKESIPALNNSPSLAQTNKSDAGAPACNPTRDDEDNFEPIIANHTSTPSSVQWSVHKQCIIVRTMKGNGNEITPRTKVAGFDLDQTLVQWRCSGWPNRPEHYELWSNKVITKLRTLHDDGYKLVIFSNQGGIRGAFQGKNATRVKGIIDWIANLIDRPLFAVCSTKKDGGYHKGNPGMWAVMENVCNDGVEARPDLSFFVGDADGSGGNAIDPKQREYQAEGVDKMFAENVGQLRGVVMNFFTPDNFFGRSNAGSRRALATIGSSPRLSKEVIASRASLLGGYIGSPVLLVLCGVQGSGKTTVGQFLANDNPSWRHYSQDTICNGRPGKRQAVEAATIASLNEGISVVVDRMHLDPEQRSHFIKIGKQCNVQVHALVMMASKEEVHERVMKRSNHPGKVEGEHGARIAVASLAKLTIPTYEEGLDLISYTHETYGLLVRAYRRMSSTRDDSCTSQSCVSKTLELYNCGRKSFPMITLGTMAINKRDVHSVVSQAVQQGIESIDTAPTYNNESEVGDALNNTPSVKVIIKVPKRVSSSSEARREVEKSLKLLGRSFADVILLHWPSDLIEGDSLPSVWKELEAIKKGGMCHILGVSNFSVDALRLLLSSCEIKPAINQVERHPLLPQYDLLEYCQSQSIAVQAHTPLGHGNKLLLEHQTVLEVARNSGMSPAQVLLSWNLQQGVPVVTKFTSKEHSRDVTPLLQTEISLSPLHMKAIDHIGLSAVEPIRFVAPPFMYKPGALYSWGNNPPKRG</sequence>
<gene>
    <name evidence="6" type="ORF">HJC23_008394</name>
</gene>
<dbReference type="Gene3D" id="3.40.50.300">
    <property type="entry name" value="P-loop containing nucleotide triphosphate hydrolases"/>
    <property type="match status" value="1"/>
</dbReference>
<feature type="region of interest" description="Disordered" evidence="4">
    <location>
        <begin position="224"/>
        <end position="257"/>
    </location>
</feature>
<keyword evidence="3" id="KW-0560">Oxidoreductase</keyword>
<evidence type="ECO:0000313" key="7">
    <source>
        <dbReference type="Proteomes" id="UP001516023"/>
    </source>
</evidence>
<accession>A0ABD3PXI0</accession>
<evidence type="ECO:0000256" key="2">
    <source>
        <dbReference type="ARBA" id="ARBA00022857"/>
    </source>
</evidence>
<feature type="region of interest" description="Disordered" evidence="4">
    <location>
        <begin position="325"/>
        <end position="344"/>
    </location>
</feature>
<dbReference type="InterPro" id="IPR036812">
    <property type="entry name" value="NAD(P)_OxRdtase_dom_sf"/>
</dbReference>
<dbReference type="InterPro" id="IPR023214">
    <property type="entry name" value="HAD_sf"/>
</dbReference>
<dbReference type="NCBIfam" id="TIGR01662">
    <property type="entry name" value="HAD-SF-IIIA"/>
    <property type="match status" value="1"/>
</dbReference>
<dbReference type="InterPro" id="IPR023210">
    <property type="entry name" value="NADP_OxRdtase_dom"/>
</dbReference>
<dbReference type="EMBL" id="JABMIG020000101">
    <property type="protein sequence ID" value="KAL3792472.1"/>
    <property type="molecule type" value="Genomic_DNA"/>
</dbReference>
<feature type="compositionally biased region" description="Polar residues" evidence="4">
    <location>
        <begin position="89"/>
        <end position="106"/>
    </location>
</feature>
<comment type="caution">
    <text evidence="6">The sequence shown here is derived from an EMBL/GenBank/DDBJ whole genome shotgun (WGS) entry which is preliminary data.</text>
</comment>
<organism evidence="6 7">
    <name type="scientific">Cyclotella cryptica</name>
    <dbReference type="NCBI Taxonomy" id="29204"/>
    <lineage>
        <taxon>Eukaryota</taxon>
        <taxon>Sar</taxon>
        <taxon>Stramenopiles</taxon>
        <taxon>Ochrophyta</taxon>
        <taxon>Bacillariophyta</taxon>
        <taxon>Coscinodiscophyceae</taxon>
        <taxon>Thalassiosirophycidae</taxon>
        <taxon>Stephanodiscales</taxon>
        <taxon>Stephanodiscaceae</taxon>
        <taxon>Cyclotella</taxon>
    </lineage>
</organism>
<dbReference type="CDD" id="cd19071">
    <property type="entry name" value="AKR_AKR1-5-like"/>
    <property type="match status" value="1"/>
</dbReference>
<evidence type="ECO:0000256" key="1">
    <source>
        <dbReference type="ARBA" id="ARBA00007905"/>
    </source>
</evidence>
<proteinExistence type="inferred from homology"/>
<feature type="compositionally biased region" description="Low complexity" evidence="4">
    <location>
        <begin position="52"/>
        <end position="66"/>
    </location>
</feature>
<dbReference type="InterPro" id="IPR006549">
    <property type="entry name" value="HAD-SF_hydro_IIIA"/>
</dbReference>
<feature type="compositionally biased region" description="Low complexity" evidence="4">
    <location>
        <begin position="107"/>
        <end position="118"/>
    </location>
</feature>
<dbReference type="InterPro" id="IPR027417">
    <property type="entry name" value="P-loop_NTPase"/>
</dbReference>
<evidence type="ECO:0000256" key="4">
    <source>
        <dbReference type="SAM" id="MobiDB-lite"/>
    </source>
</evidence>
<evidence type="ECO:0000256" key="3">
    <source>
        <dbReference type="ARBA" id="ARBA00023002"/>
    </source>
</evidence>
<dbReference type="InterPro" id="IPR036412">
    <property type="entry name" value="HAD-like_sf"/>
</dbReference>
<dbReference type="Pfam" id="PF13671">
    <property type="entry name" value="AAA_33"/>
    <property type="match status" value="1"/>
</dbReference>
<feature type="domain" description="NADP-dependent oxidoreductase" evidence="5">
    <location>
        <begin position="882"/>
        <end position="1125"/>
    </location>
</feature>
<dbReference type="PANTHER" id="PTHR43827:SF3">
    <property type="entry name" value="NADP-DEPENDENT OXIDOREDUCTASE DOMAIN-CONTAINING PROTEIN"/>
    <property type="match status" value="1"/>
</dbReference>
<evidence type="ECO:0000313" key="6">
    <source>
        <dbReference type="EMBL" id="KAL3792472.1"/>
    </source>
</evidence>
<feature type="compositionally biased region" description="Basic and acidic residues" evidence="4">
    <location>
        <begin position="75"/>
        <end position="85"/>
    </location>
</feature>
<reference evidence="6 7" key="1">
    <citation type="journal article" date="2020" name="G3 (Bethesda)">
        <title>Improved Reference Genome for Cyclotella cryptica CCMP332, a Model for Cell Wall Morphogenesis, Salinity Adaptation, and Lipid Production in Diatoms (Bacillariophyta).</title>
        <authorList>
            <person name="Roberts W.R."/>
            <person name="Downey K.M."/>
            <person name="Ruck E.C."/>
            <person name="Traller J.C."/>
            <person name="Alverson A.J."/>
        </authorList>
    </citation>
    <scope>NUCLEOTIDE SEQUENCE [LARGE SCALE GENOMIC DNA]</scope>
    <source>
        <strain evidence="6 7">CCMP332</strain>
    </source>
</reference>
<evidence type="ECO:0000259" key="5">
    <source>
        <dbReference type="Pfam" id="PF00248"/>
    </source>
</evidence>
<dbReference type="PRINTS" id="PR00069">
    <property type="entry name" value="ALDKETRDTASE"/>
</dbReference>
<feature type="region of interest" description="Disordered" evidence="4">
    <location>
        <begin position="26"/>
        <end position="188"/>
    </location>
</feature>
<dbReference type="Gene3D" id="3.20.20.100">
    <property type="entry name" value="NADP-dependent oxidoreductase domain"/>
    <property type="match status" value="1"/>
</dbReference>
<dbReference type="SUPFAM" id="SSF52540">
    <property type="entry name" value="P-loop containing nucleoside triphosphate hydrolases"/>
    <property type="match status" value="1"/>
</dbReference>
<dbReference type="PANTHER" id="PTHR43827">
    <property type="entry name" value="2,5-DIKETO-D-GLUCONIC ACID REDUCTASE"/>
    <property type="match status" value="1"/>
</dbReference>
<feature type="region of interest" description="Disordered" evidence="4">
    <location>
        <begin position="409"/>
        <end position="451"/>
    </location>
</feature>